<dbReference type="InterPro" id="IPR053164">
    <property type="entry name" value="IS1016-like_transposase"/>
</dbReference>
<evidence type="ECO:0000313" key="1">
    <source>
        <dbReference type="EMBL" id="CAD2174430.1"/>
    </source>
</evidence>
<proteinExistence type="predicted"/>
<dbReference type="PANTHER" id="PTHR47163:SF2">
    <property type="entry name" value="SI:DKEY-17M8.2"/>
    <property type="match status" value="1"/>
</dbReference>
<dbReference type="EMBL" id="CAJEWN010000235">
    <property type="protein sequence ID" value="CAD2174430.1"/>
    <property type="molecule type" value="Genomic_DNA"/>
</dbReference>
<sequence>MSDCWRAYSMIGADGTYTHLTVNHKYNFVYPDTGAHTQNIERTWRSAKKRNKKHSVAIFEFLWRSDVKRRDADAFEEIIKTIKQYILPK</sequence>
<comment type="caution">
    <text evidence="1">The sequence shown here is derived from an EMBL/GenBank/DDBJ whole genome shotgun (WGS) entry which is preliminary data.</text>
</comment>
<dbReference type="Proteomes" id="UP000580250">
    <property type="component" value="Unassembled WGS sequence"/>
</dbReference>
<gene>
    <name evidence="1" type="ORF">MENT_LOCUS26091</name>
</gene>
<dbReference type="OrthoDB" id="5871964at2759"/>
<accession>A0A6V7VHJ9</accession>
<dbReference type="AlphaFoldDB" id="A0A6V7VHJ9"/>
<dbReference type="PANTHER" id="PTHR47163">
    <property type="entry name" value="DDE_TNP_IS1595 DOMAIN-CONTAINING PROTEIN"/>
    <property type="match status" value="1"/>
</dbReference>
<organism evidence="1 2">
    <name type="scientific">Meloidogyne enterolobii</name>
    <name type="common">Root-knot nematode worm</name>
    <name type="synonym">Meloidogyne mayaguensis</name>
    <dbReference type="NCBI Taxonomy" id="390850"/>
    <lineage>
        <taxon>Eukaryota</taxon>
        <taxon>Metazoa</taxon>
        <taxon>Ecdysozoa</taxon>
        <taxon>Nematoda</taxon>
        <taxon>Chromadorea</taxon>
        <taxon>Rhabditida</taxon>
        <taxon>Tylenchina</taxon>
        <taxon>Tylenchomorpha</taxon>
        <taxon>Tylenchoidea</taxon>
        <taxon>Meloidogynidae</taxon>
        <taxon>Meloidogyninae</taxon>
        <taxon>Meloidogyne</taxon>
    </lineage>
</organism>
<evidence type="ECO:0000313" key="2">
    <source>
        <dbReference type="Proteomes" id="UP000580250"/>
    </source>
</evidence>
<protein>
    <submittedName>
        <fullName evidence="1">Uncharacterized protein</fullName>
    </submittedName>
</protein>
<reference evidence="1 2" key="1">
    <citation type="submission" date="2020-08" db="EMBL/GenBank/DDBJ databases">
        <authorList>
            <person name="Koutsovoulos G."/>
            <person name="Danchin GJ E."/>
        </authorList>
    </citation>
    <scope>NUCLEOTIDE SEQUENCE [LARGE SCALE GENOMIC DNA]</scope>
</reference>
<name>A0A6V7VHJ9_MELEN</name>